<dbReference type="InterPro" id="IPR001360">
    <property type="entry name" value="Glyco_hydro_1"/>
</dbReference>
<accession>A0A7W3MTG9</accession>
<evidence type="ECO:0000256" key="8">
    <source>
        <dbReference type="ARBA" id="ARBA00023326"/>
    </source>
</evidence>
<dbReference type="PROSITE" id="PS00653">
    <property type="entry name" value="GLYCOSYL_HYDROL_F1_2"/>
    <property type="match status" value="1"/>
</dbReference>
<evidence type="ECO:0000256" key="11">
    <source>
        <dbReference type="PROSITE-ProRule" id="PRU10055"/>
    </source>
</evidence>
<dbReference type="GO" id="GO:0030245">
    <property type="term" value="P:cellulose catabolic process"/>
    <property type="evidence" value="ECO:0007669"/>
    <property type="project" value="UniProtKB-KW"/>
</dbReference>
<dbReference type="GO" id="GO:0008422">
    <property type="term" value="F:beta-glucosidase activity"/>
    <property type="evidence" value="ECO:0007669"/>
    <property type="project" value="UniProtKB-EC"/>
</dbReference>
<comment type="catalytic activity">
    <reaction evidence="1 12">
        <text>Hydrolysis of terminal, non-reducing beta-D-glucosyl residues with release of beta-D-glucose.</text>
        <dbReference type="EC" id="3.2.1.21"/>
    </reaction>
</comment>
<evidence type="ECO:0000313" key="13">
    <source>
        <dbReference type="EMBL" id="MBA9001600.1"/>
    </source>
</evidence>
<gene>
    <name evidence="13" type="ORF">HNR21_000482</name>
</gene>
<proteinExistence type="inferred from homology"/>
<comment type="similarity">
    <text evidence="2 12">Belongs to the glycosyl hydrolase 1 family.</text>
</comment>
<dbReference type="Proteomes" id="UP000539313">
    <property type="component" value="Unassembled WGS sequence"/>
</dbReference>
<comment type="caution">
    <text evidence="13">The sequence shown here is derived from an EMBL/GenBank/DDBJ whole genome shotgun (WGS) entry which is preliminary data.</text>
</comment>
<evidence type="ECO:0000256" key="1">
    <source>
        <dbReference type="ARBA" id="ARBA00000448"/>
    </source>
</evidence>
<feature type="binding site" evidence="10">
    <location>
        <position position="176"/>
    </location>
    <ligand>
        <name>substrate</name>
    </ligand>
</feature>
<keyword evidence="6" id="KW-0119">Carbohydrate metabolism</keyword>
<protein>
    <recommendedName>
        <fullName evidence="3 12">Beta-glucosidase</fullName>
        <ecNumber evidence="3 12">3.2.1.21</ecNumber>
    </recommendedName>
</protein>
<dbReference type="NCBIfam" id="TIGR03356">
    <property type="entry name" value="BGL"/>
    <property type="match status" value="1"/>
</dbReference>
<dbReference type="EC" id="3.2.1.21" evidence="3 12"/>
<dbReference type="PANTHER" id="PTHR10353">
    <property type="entry name" value="GLYCOSYL HYDROLASE"/>
    <property type="match status" value="1"/>
</dbReference>
<keyword evidence="8" id="KW-0624">Polysaccharide degradation</keyword>
<feature type="binding site" evidence="10">
    <location>
        <position position="416"/>
    </location>
    <ligand>
        <name>substrate</name>
    </ligand>
</feature>
<keyword evidence="14" id="KW-1185">Reference proteome</keyword>
<dbReference type="PRINTS" id="PR00131">
    <property type="entry name" value="GLHYDRLASE1"/>
</dbReference>
<feature type="active site" description="Proton donor" evidence="9">
    <location>
        <position position="177"/>
    </location>
</feature>
<dbReference type="Pfam" id="PF00232">
    <property type="entry name" value="Glyco_hydro_1"/>
    <property type="match status" value="1"/>
</dbReference>
<organism evidence="13 14">
    <name type="scientific">Thermomonospora cellulosilytica</name>
    <dbReference type="NCBI Taxonomy" id="1411118"/>
    <lineage>
        <taxon>Bacteria</taxon>
        <taxon>Bacillati</taxon>
        <taxon>Actinomycetota</taxon>
        <taxon>Actinomycetes</taxon>
        <taxon>Streptosporangiales</taxon>
        <taxon>Thermomonosporaceae</taxon>
        <taxon>Thermomonospora</taxon>
    </lineage>
</organism>
<name>A0A7W3MTG9_9ACTN</name>
<dbReference type="InterPro" id="IPR018120">
    <property type="entry name" value="Glyco_hydro_1_AS"/>
</dbReference>
<feature type="active site" description="Nucleophile" evidence="9 11">
    <location>
        <position position="369"/>
    </location>
</feature>
<evidence type="ECO:0000256" key="4">
    <source>
        <dbReference type="ARBA" id="ARBA00022801"/>
    </source>
</evidence>
<dbReference type="InterPro" id="IPR033132">
    <property type="entry name" value="GH_1_N_CS"/>
</dbReference>
<evidence type="ECO:0000256" key="6">
    <source>
        <dbReference type="ARBA" id="ARBA00023277"/>
    </source>
</evidence>
<evidence type="ECO:0000256" key="12">
    <source>
        <dbReference type="RuleBase" id="RU361175"/>
    </source>
</evidence>
<keyword evidence="4 12" id="KW-0378">Hydrolase</keyword>
<evidence type="ECO:0000256" key="3">
    <source>
        <dbReference type="ARBA" id="ARBA00012744"/>
    </source>
</evidence>
<dbReference type="EMBL" id="JACJII010000001">
    <property type="protein sequence ID" value="MBA9001600.1"/>
    <property type="molecule type" value="Genomic_DNA"/>
</dbReference>
<dbReference type="SUPFAM" id="SSF51445">
    <property type="entry name" value="(Trans)glycosidases"/>
    <property type="match status" value="1"/>
</dbReference>
<sequence length="465" mass="49966">MTTVGSTTTARTASQAFPAGFVWGAATAAYQIEGAAHEDGRGPSIWDTFARRPGAVAGGDTGDVACDHYHRWREDIALMASLGLGAYRFSVSWPRVQPDGSGPVNPRGLDFYDRLVDGLLEAGITPYVTLYHWDLPQALEDAGGWTVRDTAYRFAEYAGVVHDRLADRADTWTTINEPWVASFLGYGAGVHAPGRTSADDAFRAAHHLMLAHGLAARRLREAGAERISLTLNLAPVLCPADAPGEADLAAVELVDSLLNRQFLDAALRGSYPDAVLERARRLGHVRDGDLAVIAQPIDSLGINYYNPTYVRAAPGAPENPAFPGSAGVAFPSVDLPTTAMGWPIAPDGLTELLLRLHRDHPGVPLVVTENGAAFDDVPGPDGRVADPARIGYLEGHLRAAHAALAAGVDLRGYLVWSLLDNFEWAEGYGKRFGIVYVDYADQRRLPKDSARWYAGVIARNGLEAP</sequence>
<evidence type="ECO:0000256" key="7">
    <source>
        <dbReference type="ARBA" id="ARBA00023295"/>
    </source>
</evidence>
<dbReference type="RefSeq" id="WP_182703847.1">
    <property type="nucleotide sequence ID" value="NZ_JACJII010000001.1"/>
</dbReference>
<dbReference type="GO" id="GO:0005829">
    <property type="term" value="C:cytosol"/>
    <property type="evidence" value="ECO:0007669"/>
    <property type="project" value="TreeGrafter"/>
</dbReference>
<evidence type="ECO:0000313" key="14">
    <source>
        <dbReference type="Proteomes" id="UP000539313"/>
    </source>
</evidence>
<evidence type="ECO:0000256" key="2">
    <source>
        <dbReference type="ARBA" id="ARBA00010838"/>
    </source>
</evidence>
<feature type="binding site" evidence="10">
    <location>
        <position position="305"/>
    </location>
    <ligand>
        <name>substrate</name>
    </ligand>
</feature>
<keyword evidence="5" id="KW-0136">Cellulose degradation</keyword>
<dbReference type="PANTHER" id="PTHR10353:SF36">
    <property type="entry name" value="LP05116P"/>
    <property type="match status" value="1"/>
</dbReference>
<dbReference type="FunFam" id="3.20.20.80:FF:000004">
    <property type="entry name" value="Beta-glucosidase 6-phospho-beta-glucosidase"/>
    <property type="match status" value="1"/>
</dbReference>
<evidence type="ECO:0000256" key="5">
    <source>
        <dbReference type="ARBA" id="ARBA00023001"/>
    </source>
</evidence>
<reference evidence="13 14" key="1">
    <citation type="submission" date="2020-08" db="EMBL/GenBank/DDBJ databases">
        <title>Sequencing the genomes of 1000 actinobacteria strains.</title>
        <authorList>
            <person name="Klenk H.-P."/>
        </authorList>
    </citation>
    <scope>NUCLEOTIDE SEQUENCE [LARGE SCALE GENOMIC DNA]</scope>
    <source>
        <strain evidence="13 14">DSM 45823</strain>
    </source>
</reference>
<evidence type="ECO:0000256" key="10">
    <source>
        <dbReference type="PIRSR" id="PIRSR617736-2"/>
    </source>
</evidence>
<feature type="binding site" evidence="10">
    <location>
        <begin position="423"/>
        <end position="424"/>
    </location>
    <ligand>
        <name>substrate</name>
    </ligand>
</feature>
<keyword evidence="7 12" id="KW-0326">Glycosidase</keyword>
<dbReference type="AlphaFoldDB" id="A0A7W3MTG9"/>
<dbReference type="InterPro" id="IPR017853">
    <property type="entry name" value="GH"/>
</dbReference>
<feature type="binding site" evidence="10">
    <location>
        <position position="132"/>
    </location>
    <ligand>
        <name>substrate</name>
    </ligand>
</feature>
<dbReference type="InterPro" id="IPR017736">
    <property type="entry name" value="Glyco_hydro_1_beta-glucosidase"/>
</dbReference>
<dbReference type="PROSITE" id="PS00572">
    <property type="entry name" value="GLYCOSYL_HYDROL_F1_1"/>
    <property type="match status" value="1"/>
</dbReference>
<feature type="binding site" evidence="10">
    <location>
        <position position="31"/>
    </location>
    <ligand>
        <name>substrate</name>
    </ligand>
</feature>
<dbReference type="Gene3D" id="3.20.20.80">
    <property type="entry name" value="Glycosidases"/>
    <property type="match status" value="1"/>
</dbReference>
<evidence type="ECO:0000256" key="9">
    <source>
        <dbReference type="PIRSR" id="PIRSR617736-1"/>
    </source>
</evidence>